<accession>A0A2S0VY59</accession>
<dbReference type="OrthoDB" id="9772407at2"/>
<reference evidence="2 3" key="1">
    <citation type="submission" date="2018-01" db="EMBL/GenBank/DDBJ databases">
        <title>Genome sequence of a Cantenovulum-like bacteria.</title>
        <authorList>
            <person name="Tan W.R."/>
            <person name="Lau N.-S."/>
            <person name="Go F."/>
            <person name="Amirul A.-A.A."/>
        </authorList>
    </citation>
    <scope>NUCLEOTIDE SEQUENCE [LARGE SCALE GENOMIC DNA]</scope>
    <source>
        <strain evidence="2 3">CCB-QB4</strain>
        <plasmid evidence="3">Plasmid unnamed1</plasmid>
    </source>
</reference>
<sequence length="326" mass="35954">METRRLGKSGLSASVIGLGCWQLGGDFGQQGVDNRQNILNAADNAQIQFWDTADVYGNGQSEQSIGDWQQAHQQTRVIATKLGRNASLYPNTYNYDTMRASIEASLTRLRVSSLDLAQLHCIPPAYMAQDEVWQILEDFRTEGLIKHYGASVETIEQAQLCLDKPGLTSLQIIFNLFRQDAKQALLQQAANKDVGIIVRLPLASGLLSGKFSSNSQFSPSDHRNYNKDGALFNVGETFSGLPFDKALKLVNELKQIMPTSAPLAQLALRWILDHPQVTTVIAGASSAQQVIQNAAAADLPPLSNELHQALNDFYMQHVRQFVRGEI</sequence>
<dbReference type="RefSeq" id="WP_108605171.1">
    <property type="nucleotide sequence ID" value="NZ_CP026605.1"/>
</dbReference>
<dbReference type="AlphaFoldDB" id="A0A2S0VY59"/>
<geneLocation type="plasmid" evidence="2">
    <name>unnamed1</name>
</geneLocation>
<dbReference type="PROSITE" id="PS51257">
    <property type="entry name" value="PROKAR_LIPOPROTEIN"/>
    <property type="match status" value="1"/>
</dbReference>
<dbReference type="InterPro" id="IPR036812">
    <property type="entry name" value="NAD(P)_OxRdtase_dom_sf"/>
</dbReference>
<dbReference type="Proteomes" id="UP000244441">
    <property type="component" value="Plasmid unnamed1"/>
</dbReference>
<feature type="domain" description="NADP-dependent oxidoreductase" evidence="1">
    <location>
        <begin position="16"/>
        <end position="311"/>
    </location>
</feature>
<dbReference type="InterPro" id="IPR023210">
    <property type="entry name" value="NADP_OxRdtase_dom"/>
</dbReference>
<gene>
    <name evidence="2" type="ORF">C2869_21760</name>
</gene>
<organism evidence="2 3">
    <name type="scientific">Saccharobesus litoralis</name>
    <dbReference type="NCBI Taxonomy" id="2172099"/>
    <lineage>
        <taxon>Bacteria</taxon>
        <taxon>Pseudomonadati</taxon>
        <taxon>Pseudomonadota</taxon>
        <taxon>Gammaproteobacteria</taxon>
        <taxon>Alteromonadales</taxon>
        <taxon>Alteromonadaceae</taxon>
        <taxon>Saccharobesus</taxon>
    </lineage>
</organism>
<evidence type="ECO:0000259" key="1">
    <source>
        <dbReference type="Pfam" id="PF00248"/>
    </source>
</evidence>
<proteinExistence type="predicted"/>
<dbReference type="Pfam" id="PF00248">
    <property type="entry name" value="Aldo_ket_red"/>
    <property type="match status" value="1"/>
</dbReference>
<dbReference type="InterPro" id="IPR053135">
    <property type="entry name" value="AKR2_Oxidoreductase"/>
</dbReference>
<dbReference type="KEGG" id="cate:C2869_21760"/>
<name>A0A2S0VY59_9ALTE</name>
<dbReference type="SUPFAM" id="SSF51430">
    <property type="entry name" value="NAD(P)-linked oxidoreductase"/>
    <property type="match status" value="1"/>
</dbReference>
<dbReference type="CDD" id="cd19086">
    <property type="entry name" value="AKR_AKR11C1"/>
    <property type="match status" value="1"/>
</dbReference>
<evidence type="ECO:0000313" key="2">
    <source>
        <dbReference type="EMBL" id="AWB69133.1"/>
    </source>
</evidence>
<dbReference type="Gene3D" id="3.20.20.100">
    <property type="entry name" value="NADP-dependent oxidoreductase domain"/>
    <property type="match status" value="1"/>
</dbReference>
<keyword evidence="3" id="KW-1185">Reference proteome</keyword>
<evidence type="ECO:0000313" key="3">
    <source>
        <dbReference type="Proteomes" id="UP000244441"/>
    </source>
</evidence>
<protein>
    <submittedName>
        <fullName evidence="2">Aldo/keto reductase</fullName>
    </submittedName>
</protein>
<keyword evidence="2" id="KW-0614">Plasmid</keyword>
<dbReference type="EMBL" id="CP026605">
    <property type="protein sequence ID" value="AWB69133.1"/>
    <property type="molecule type" value="Genomic_DNA"/>
</dbReference>
<dbReference type="PANTHER" id="PTHR43312:SF1">
    <property type="entry name" value="NADP-DEPENDENT OXIDOREDUCTASE DOMAIN-CONTAINING PROTEIN"/>
    <property type="match status" value="1"/>
</dbReference>
<dbReference type="PANTHER" id="PTHR43312">
    <property type="entry name" value="D-THREO-ALDOSE 1-DEHYDROGENASE"/>
    <property type="match status" value="1"/>
</dbReference>